<gene>
    <name evidence="6" type="ORF">N782_14765</name>
</gene>
<dbReference type="Pfam" id="PF00106">
    <property type="entry name" value="adh_short"/>
    <property type="match status" value="1"/>
</dbReference>
<dbReference type="Proteomes" id="UP000030147">
    <property type="component" value="Unassembled WGS sequence"/>
</dbReference>
<organism evidence="6 7">
    <name type="scientific">Pontibacillus yanchengensis Y32</name>
    <dbReference type="NCBI Taxonomy" id="1385514"/>
    <lineage>
        <taxon>Bacteria</taxon>
        <taxon>Bacillati</taxon>
        <taxon>Bacillota</taxon>
        <taxon>Bacilli</taxon>
        <taxon>Bacillales</taxon>
        <taxon>Bacillaceae</taxon>
        <taxon>Pontibacillus</taxon>
    </lineage>
</organism>
<keyword evidence="4" id="KW-0521">NADP</keyword>
<dbReference type="OrthoDB" id="9794387at2"/>
<dbReference type="GO" id="GO:0006729">
    <property type="term" value="P:tetrahydrobiopterin biosynthetic process"/>
    <property type="evidence" value="ECO:0007669"/>
    <property type="project" value="TreeGrafter"/>
</dbReference>
<comment type="caution">
    <text evidence="6">The sequence shown here is derived from an EMBL/GenBank/DDBJ whole genome shotgun (WGS) entry which is preliminary data.</text>
</comment>
<dbReference type="PANTHER" id="PTHR44085:SF2">
    <property type="entry name" value="SEPIAPTERIN REDUCTASE"/>
    <property type="match status" value="1"/>
</dbReference>
<evidence type="ECO:0000256" key="2">
    <source>
        <dbReference type="ARBA" id="ARBA00006484"/>
    </source>
</evidence>
<keyword evidence="3" id="KW-0963">Cytoplasm</keyword>
<dbReference type="SUPFAM" id="SSF51735">
    <property type="entry name" value="NAD(P)-binding Rossmann-fold domains"/>
    <property type="match status" value="1"/>
</dbReference>
<dbReference type="EMBL" id="AVBF01000042">
    <property type="protein sequence ID" value="KGP71954.1"/>
    <property type="molecule type" value="Genomic_DNA"/>
</dbReference>
<name>A0A0A2T8U6_9BACI</name>
<comment type="similarity">
    <text evidence="2">Belongs to the short-chain dehydrogenases/reductases (SDR) family.</text>
</comment>
<dbReference type="eggNOG" id="COG1028">
    <property type="taxonomic scope" value="Bacteria"/>
</dbReference>
<evidence type="ECO:0000256" key="5">
    <source>
        <dbReference type="ARBA" id="ARBA00023002"/>
    </source>
</evidence>
<dbReference type="PRINTS" id="PR00081">
    <property type="entry name" value="GDHRDH"/>
</dbReference>
<comment type="subcellular location">
    <subcellularLocation>
        <location evidence="1">Cytoplasm</location>
    </subcellularLocation>
</comment>
<dbReference type="PROSITE" id="PS00061">
    <property type="entry name" value="ADH_SHORT"/>
    <property type="match status" value="1"/>
</dbReference>
<evidence type="ECO:0000256" key="1">
    <source>
        <dbReference type="ARBA" id="ARBA00004496"/>
    </source>
</evidence>
<evidence type="ECO:0000313" key="7">
    <source>
        <dbReference type="Proteomes" id="UP000030147"/>
    </source>
</evidence>
<dbReference type="AlphaFoldDB" id="A0A0A2T8U6"/>
<dbReference type="InterPro" id="IPR051721">
    <property type="entry name" value="Biopterin_syn/organic_redct"/>
</dbReference>
<proteinExistence type="inferred from homology"/>
<evidence type="ECO:0000256" key="3">
    <source>
        <dbReference type="ARBA" id="ARBA00022490"/>
    </source>
</evidence>
<reference evidence="6 7" key="1">
    <citation type="journal article" date="2015" name="Stand. Genomic Sci.">
        <title>High quality draft genome sequence of the moderately halophilic bacterium Pontibacillus yanchengensis Y32(T) and comparison among Pontibacillus genomes.</title>
        <authorList>
            <person name="Huang J."/>
            <person name="Qiao Z.X."/>
            <person name="Tang J.W."/>
            <person name="Wang G."/>
        </authorList>
    </citation>
    <scope>NUCLEOTIDE SEQUENCE [LARGE SCALE GENOMIC DNA]</scope>
    <source>
        <strain evidence="6 7">Y32</strain>
    </source>
</reference>
<dbReference type="GO" id="GO:0004757">
    <property type="term" value="F:sepiapterin reductase (NADP+) activity"/>
    <property type="evidence" value="ECO:0007669"/>
    <property type="project" value="TreeGrafter"/>
</dbReference>
<dbReference type="PANTHER" id="PTHR44085">
    <property type="entry name" value="SEPIAPTERIN REDUCTASE"/>
    <property type="match status" value="1"/>
</dbReference>
<dbReference type="InterPro" id="IPR020904">
    <property type="entry name" value="Sc_DH/Rdtase_CS"/>
</dbReference>
<dbReference type="STRING" id="1385514.N782_14765"/>
<evidence type="ECO:0000256" key="4">
    <source>
        <dbReference type="ARBA" id="ARBA00022857"/>
    </source>
</evidence>
<dbReference type="NCBIfam" id="NF005381">
    <property type="entry name" value="PRK06924.1"/>
    <property type="match status" value="1"/>
</dbReference>
<dbReference type="InterPro" id="IPR036291">
    <property type="entry name" value="NAD(P)-bd_dom_sf"/>
</dbReference>
<keyword evidence="5" id="KW-0560">Oxidoreductase</keyword>
<sequence>MKYAVVTGVSKGLGDSVAQQLMEEGIHILGVSRSDNAELKEMAKKNEVSYTHYTCDLSSIDDLERVFTLITNHISDNQPEGIYVVNNAGVVEPIDHVGALESEKVVQHVHVNLIAPMLITNLFYNKVNETPVTIVNITSGAANRSVYGWSVYGSTKAGLNLFTETAAMEQEQRNGLHTSIAFSPGVMDTDMQEDIRSSSEDAFADVDKFKELKEKGMLRDTNTVAQALRKLLFTQPLENGQVYHVNDLLDE</sequence>
<accession>A0A0A2T8U6</accession>
<protein>
    <submittedName>
        <fullName evidence="6">Short-chain dehydrogenase</fullName>
    </submittedName>
</protein>
<dbReference type="RefSeq" id="WP_036821475.1">
    <property type="nucleotide sequence ID" value="NZ_AVBF01000042.1"/>
</dbReference>
<dbReference type="InterPro" id="IPR002347">
    <property type="entry name" value="SDR_fam"/>
</dbReference>
<dbReference type="Gene3D" id="3.40.50.720">
    <property type="entry name" value="NAD(P)-binding Rossmann-like Domain"/>
    <property type="match status" value="1"/>
</dbReference>
<dbReference type="GO" id="GO:0005737">
    <property type="term" value="C:cytoplasm"/>
    <property type="evidence" value="ECO:0007669"/>
    <property type="project" value="UniProtKB-SubCell"/>
</dbReference>
<keyword evidence="7" id="KW-1185">Reference proteome</keyword>
<evidence type="ECO:0000313" key="6">
    <source>
        <dbReference type="EMBL" id="KGP71954.1"/>
    </source>
</evidence>